<dbReference type="EMBL" id="JADIMJ010000081">
    <property type="protein sequence ID" value="MBO8454148.1"/>
    <property type="molecule type" value="Genomic_DNA"/>
</dbReference>
<dbReference type="InterPro" id="IPR049480">
    <property type="entry name" value="BVU_1015-like_N"/>
</dbReference>
<dbReference type="CDD" id="cd02440">
    <property type="entry name" value="AdoMet_MTases"/>
    <property type="match status" value="1"/>
</dbReference>
<dbReference type="SUPFAM" id="SSF53335">
    <property type="entry name" value="S-adenosyl-L-methionine-dependent methyltransferases"/>
    <property type="match status" value="1"/>
</dbReference>
<keyword evidence="1 6" id="KW-0489">Methyltransferase</keyword>
<dbReference type="InterPro" id="IPR036390">
    <property type="entry name" value="WH_DNA-bd_sf"/>
</dbReference>
<dbReference type="Proteomes" id="UP000771749">
    <property type="component" value="Unassembled WGS sequence"/>
</dbReference>
<dbReference type="Gene3D" id="1.10.10.10">
    <property type="entry name" value="Winged helix-like DNA-binding domain superfamily/Winged helix DNA-binding domain"/>
    <property type="match status" value="1"/>
</dbReference>
<evidence type="ECO:0000313" key="7">
    <source>
        <dbReference type="Proteomes" id="UP000771749"/>
    </source>
</evidence>
<protein>
    <submittedName>
        <fullName evidence="6">Methyltransferase domain-containing protein</fullName>
    </submittedName>
</protein>
<dbReference type="PROSITE" id="PS51683">
    <property type="entry name" value="SAM_OMT_II"/>
    <property type="match status" value="1"/>
</dbReference>
<dbReference type="InterPro" id="IPR016461">
    <property type="entry name" value="COMT-like"/>
</dbReference>
<dbReference type="GO" id="GO:0008171">
    <property type="term" value="F:O-methyltransferase activity"/>
    <property type="evidence" value="ECO:0007669"/>
    <property type="project" value="InterPro"/>
</dbReference>
<dbReference type="PANTHER" id="PTHR43712:SF2">
    <property type="entry name" value="O-METHYLTRANSFERASE CICE"/>
    <property type="match status" value="1"/>
</dbReference>
<dbReference type="Pfam" id="PF00891">
    <property type="entry name" value="Methyltransf_2"/>
    <property type="match status" value="1"/>
</dbReference>
<organism evidence="6 7">
    <name type="scientific">Candidatus Cryptobacteroides gallistercoris</name>
    <dbReference type="NCBI Taxonomy" id="2840765"/>
    <lineage>
        <taxon>Bacteria</taxon>
        <taxon>Pseudomonadati</taxon>
        <taxon>Bacteroidota</taxon>
        <taxon>Bacteroidia</taxon>
        <taxon>Bacteroidales</taxon>
        <taxon>Candidatus Cryptobacteroides</taxon>
    </lineage>
</organism>
<dbReference type="Gene3D" id="3.40.50.150">
    <property type="entry name" value="Vaccinia Virus protein VP39"/>
    <property type="match status" value="1"/>
</dbReference>
<dbReference type="InterPro" id="IPR001077">
    <property type="entry name" value="COMT_C"/>
</dbReference>
<sequence>MTLKRNDRAAAESAARAQRDAHVIAAGAIVFQVARVMAKLGIFSFLSSPGGHTEEEAAEYAGISRYGAKVLLEASLTAGTVSVKDGRYTLTKTGWFLINDPMVKVNLDFNHDVNYKGFWWLEDAIRNGRPEGLRELGGWPTIYEGLSSLEPQARKSWFAFDHFYSDSSFPEVLATVFASAPRRILDIGGNTGKWAMKCTSYSPDVEVTVMDLPQQIGMMQENISGYSEKSRIHGCPADILDQGTVFPKGFDIIWMSQFLDCFSAEQVTDILRRASGSLAAGGRIMIMETLWDRQQYDTASFDLTQTSLYFTVMANGNSKMFSYGDLCSYIALAGLKVASVKDGIGFGHSLLECIPA</sequence>
<keyword evidence="3" id="KW-0949">S-adenosyl-L-methionine</keyword>
<dbReference type="PANTHER" id="PTHR43712">
    <property type="entry name" value="PUTATIVE (AFU_ORTHOLOGUE AFUA_4G14580)-RELATED"/>
    <property type="match status" value="1"/>
</dbReference>
<keyword evidence="2" id="KW-0808">Transferase</keyword>
<evidence type="ECO:0000256" key="3">
    <source>
        <dbReference type="ARBA" id="ARBA00022691"/>
    </source>
</evidence>
<evidence type="ECO:0000313" key="6">
    <source>
        <dbReference type="EMBL" id="MBO8454148.1"/>
    </source>
</evidence>
<name>A0A940IGM1_9BACT</name>
<dbReference type="Pfam" id="PF21212">
    <property type="entry name" value="Dimerisation2-like_dom"/>
    <property type="match status" value="1"/>
</dbReference>
<dbReference type="InterPro" id="IPR036388">
    <property type="entry name" value="WH-like_DNA-bd_sf"/>
</dbReference>
<evidence type="ECO:0000256" key="1">
    <source>
        <dbReference type="ARBA" id="ARBA00022603"/>
    </source>
</evidence>
<dbReference type="InterPro" id="IPR029063">
    <property type="entry name" value="SAM-dependent_MTases_sf"/>
</dbReference>
<reference evidence="6" key="2">
    <citation type="journal article" date="2021" name="PeerJ">
        <title>Extensive microbial diversity within the chicken gut microbiome revealed by metagenomics and culture.</title>
        <authorList>
            <person name="Gilroy R."/>
            <person name="Ravi A."/>
            <person name="Getino M."/>
            <person name="Pursley I."/>
            <person name="Horton D.L."/>
            <person name="Alikhan N.F."/>
            <person name="Baker D."/>
            <person name="Gharbi K."/>
            <person name="Hall N."/>
            <person name="Watson M."/>
            <person name="Adriaenssens E.M."/>
            <person name="Foster-Nyarko E."/>
            <person name="Jarju S."/>
            <person name="Secka A."/>
            <person name="Antonio M."/>
            <person name="Oren A."/>
            <person name="Chaudhuri R.R."/>
            <person name="La Ragione R."/>
            <person name="Hildebrand F."/>
            <person name="Pallen M.J."/>
        </authorList>
    </citation>
    <scope>NUCLEOTIDE SEQUENCE</scope>
    <source>
        <strain evidence="6">F1-3629</strain>
    </source>
</reference>
<accession>A0A940IGM1</accession>
<feature type="domain" description="BVU-1015-like N-terminal dimerisation-like" evidence="5">
    <location>
        <begin position="18"/>
        <end position="88"/>
    </location>
</feature>
<dbReference type="Gene3D" id="1.20.58.1390">
    <property type="match status" value="1"/>
</dbReference>
<dbReference type="AlphaFoldDB" id="A0A940IGM1"/>
<dbReference type="GO" id="GO:0032259">
    <property type="term" value="P:methylation"/>
    <property type="evidence" value="ECO:0007669"/>
    <property type="project" value="UniProtKB-KW"/>
</dbReference>
<dbReference type="SUPFAM" id="SSF46785">
    <property type="entry name" value="Winged helix' DNA-binding domain"/>
    <property type="match status" value="1"/>
</dbReference>
<evidence type="ECO:0000259" key="4">
    <source>
        <dbReference type="Pfam" id="PF00891"/>
    </source>
</evidence>
<gene>
    <name evidence="6" type="ORF">IAC07_05420</name>
</gene>
<reference evidence="6" key="1">
    <citation type="submission" date="2020-10" db="EMBL/GenBank/DDBJ databases">
        <authorList>
            <person name="Gilroy R."/>
        </authorList>
    </citation>
    <scope>NUCLEOTIDE SEQUENCE</scope>
    <source>
        <strain evidence="6">F1-3629</strain>
    </source>
</reference>
<proteinExistence type="predicted"/>
<evidence type="ECO:0000256" key="2">
    <source>
        <dbReference type="ARBA" id="ARBA00022679"/>
    </source>
</evidence>
<evidence type="ECO:0000259" key="5">
    <source>
        <dbReference type="Pfam" id="PF21212"/>
    </source>
</evidence>
<feature type="domain" description="O-methyltransferase C-terminal" evidence="4">
    <location>
        <begin position="169"/>
        <end position="319"/>
    </location>
</feature>
<comment type="caution">
    <text evidence="6">The sequence shown here is derived from an EMBL/GenBank/DDBJ whole genome shotgun (WGS) entry which is preliminary data.</text>
</comment>